<dbReference type="Proteomes" id="UP001055093">
    <property type="component" value="Unassembled WGS sequence"/>
</dbReference>
<dbReference type="PROSITE" id="PS50110">
    <property type="entry name" value="RESPONSE_REGULATORY"/>
    <property type="match status" value="1"/>
</dbReference>
<reference evidence="5" key="1">
    <citation type="journal article" date="2021" name="Front. Microbiol.">
        <title>Comprehensive Comparative Genomics and Phenotyping of Methylobacterium Species.</title>
        <authorList>
            <person name="Alessa O."/>
            <person name="Ogura Y."/>
            <person name="Fujitani Y."/>
            <person name="Takami H."/>
            <person name="Hayashi T."/>
            <person name="Sahin N."/>
            <person name="Tani A."/>
        </authorList>
    </citation>
    <scope>NUCLEOTIDE SEQUENCE</scope>
    <source>
        <strain evidence="5">DSM 14458</strain>
    </source>
</reference>
<proteinExistence type="predicted"/>
<dbReference type="PANTHER" id="PTHR44591:SF21">
    <property type="entry name" value="TWO-COMPONENT RESPONSE REGULATOR"/>
    <property type="match status" value="1"/>
</dbReference>
<evidence type="ECO:0000256" key="2">
    <source>
        <dbReference type="PROSITE-ProRule" id="PRU00169"/>
    </source>
</evidence>
<sequence length="140" mass="15003">MASQIETTNPQDRRDDAREGDRPVILLVEDEALTIMDLGDVLEDGGYDTVQCASAERALSILQNRPDICGLVTDVELSGRVNGFELATSVAQARPDLPILIVSGRAAPDPERMPAGAQFIARPCAGEDILARLKGLMPTC</sequence>
<name>A0ABQ4USH5_9HYPH</name>
<feature type="compositionally biased region" description="Polar residues" evidence="3">
    <location>
        <begin position="1"/>
        <end position="10"/>
    </location>
</feature>
<feature type="domain" description="Response regulatory" evidence="4">
    <location>
        <begin position="24"/>
        <end position="137"/>
    </location>
</feature>
<dbReference type="SMART" id="SM00448">
    <property type="entry name" value="REC"/>
    <property type="match status" value="1"/>
</dbReference>
<organism evidence="5 6">
    <name type="scientific">Methylorubrum suomiense</name>
    <dbReference type="NCBI Taxonomy" id="144191"/>
    <lineage>
        <taxon>Bacteria</taxon>
        <taxon>Pseudomonadati</taxon>
        <taxon>Pseudomonadota</taxon>
        <taxon>Alphaproteobacteria</taxon>
        <taxon>Hyphomicrobiales</taxon>
        <taxon>Methylobacteriaceae</taxon>
        <taxon>Methylorubrum</taxon>
    </lineage>
</organism>
<reference evidence="5" key="2">
    <citation type="submission" date="2021-08" db="EMBL/GenBank/DDBJ databases">
        <authorList>
            <person name="Tani A."/>
            <person name="Ola A."/>
            <person name="Ogura Y."/>
            <person name="Katsura K."/>
            <person name="Hayashi T."/>
        </authorList>
    </citation>
    <scope>NUCLEOTIDE SEQUENCE</scope>
    <source>
        <strain evidence="5">DSM 14458</strain>
    </source>
</reference>
<evidence type="ECO:0000259" key="4">
    <source>
        <dbReference type="PROSITE" id="PS50110"/>
    </source>
</evidence>
<feature type="compositionally biased region" description="Basic and acidic residues" evidence="3">
    <location>
        <begin position="11"/>
        <end position="21"/>
    </location>
</feature>
<dbReference type="InterPro" id="IPR001789">
    <property type="entry name" value="Sig_transdc_resp-reg_receiver"/>
</dbReference>
<dbReference type="Pfam" id="PF00072">
    <property type="entry name" value="Response_reg"/>
    <property type="match status" value="1"/>
</dbReference>
<feature type="modified residue" description="4-aspartylphosphate" evidence="2">
    <location>
        <position position="74"/>
    </location>
</feature>
<dbReference type="PANTHER" id="PTHR44591">
    <property type="entry name" value="STRESS RESPONSE REGULATOR PROTEIN 1"/>
    <property type="match status" value="1"/>
</dbReference>
<comment type="caution">
    <text evidence="5">The sequence shown here is derived from an EMBL/GenBank/DDBJ whole genome shotgun (WGS) entry which is preliminary data.</text>
</comment>
<feature type="region of interest" description="Disordered" evidence="3">
    <location>
        <begin position="1"/>
        <end position="21"/>
    </location>
</feature>
<keyword evidence="1 2" id="KW-0597">Phosphoprotein</keyword>
<evidence type="ECO:0000313" key="6">
    <source>
        <dbReference type="Proteomes" id="UP001055093"/>
    </source>
</evidence>
<dbReference type="EMBL" id="BPRE01000001">
    <property type="protein sequence ID" value="GJE73657.1"/>
    <property type="molecule type" value="Genomic_DNA"/>
</dbReference>
<dbReference type="SUPFAM" id="SSF52172">
    <property type="entry name" value="CheY-like"/>
    <property type="match status" value="1"/>
</dbReference>
<dbReference type="InterPro" id="IPR050595">
    <property type="entry name" value="Bact_response_regulator"/>
</dbReference>
<gene>
    <name evidence="5" type="ORF">BGCPKDLD_0223</name>
</gene>
<protein>
    <submittedName>
        <fullName evidence="5">Blue-light-activated protein</fullName>
    </submittedName>
</protein>
<dbReference type="InterPro" id="IPR011006">
    <property type="entry name" value="CheY-like_superfamily"/>
</dbReference>
<keyword evidence="6" id="KW-1185">Reference proteome</keyword>
<dbReference type="RefSeq" id="WP_137830394.1">
    <property type="nucleotide sequence ID" value="NZ_BPRE01000001.1"/>
</dbReference>
<accession>A0ABQ4USH5</accession>
<evidence type="ECO:0000313" key="5">
    <source>
        <dbReference type="EMBL" id="GJE73657.1"/>
    </source>
</evidence>
<evidence type="ECO:0000256" key="1">
    <source>
        <dbReference type="ARBA" id="ARBA00022553"/>
    </source>
</evidence>
<evidence type="ECO:0000256" key="3">
    <source>
        <dbReference type="SAM" id="MobiDB-lite"/>
    </source>
</evidence>
<dbReference type="Gene3D" id="3.40.50.2300">
    <property type="match status" value="1"/>
</dbReference>